<dbReference type="Gene3D" id="2.40.30.170">
    <property type="match status" value="1"/>
</dbReference>
<evidence type="ECO:0000256" key="1">
    <source>
        <dbReference type="ARBA" id="ARBA00009477"/>
    </source>
</evidence>
<dbReference type="Gene3D" id="2.40.420.20">
    <property type="match status" value="1"/>
</dbReference>
<dbReference type="SUPFAM" id="SSF111369">
    <property type="entry name" value="HlyD-like secretion proteins"/>
    <property type="match status" value="1"/>
</dbReference>
<dbReference type="PANTHER" id="PTHR30469">
    <property type="entry name" value="MULTIDRUG RESISTANCE PROTEIN MDTA"/>
    <property type="match status" value="1"/>
</dbReference>
<organism evidence="2 3">
    <name type="scientific">Moritella viscosa</name>
    <dbReference type="NCBI Taxonomy" id="80854"/>
    <lineage>
        <taxon>Bacteria</taxon>
        <taxon>Pseudomonadati</taxon>
        <taxon>Pseudomonadota</taxon>
        <taxon>Gammaproteobacteria</taxon>
        <taxon>Alteromonadales</taxon>
        <taxon>Moritellaceae</taxon>
        <taxon>Moritella</taxon>
    </lineage>
</organism>
<gene>
    <name evidence="2" type="ORF">NVI5450_3515</name>
</gene>
<dbReference type="InterPro" id="IPR006143">
    <property type="entry name" value="RND_pump_MFP"/>
</dbReference>
<dbReference type="Gene3D" id="1.10.287.470">
    <property type="entry name" value="Helix hairpin bin"/>
    <property type="match status" value="1"/>
</dbReference>
<dbReference type="OrthoDB" id="5730196at2"/>
<dbReference type="Gene3D" id="2.40.50.100">
    <property type="match status" value="1"/>
</dbReference>
<reference evidence="2 3" key="1">
    <citation type="submission" date="2016-11" db="EMBL/GenBank/DDBJ databases">
        <authorList>
            <person name="Jaros S."/>
            <person name="Januszkiewicz K."/>
            <person name="Wedrychowicz H."/>
        </authorList>
    </citation>
    <scope>NUCLEOTIDE SEQUENCE [LARGE SCALE GENOMIC DNA]</scope>
    <source>
        <strain evidence="2">NVI 5450</strain>
    </source>
</reference>
<dbReference type="AlphaFoldDB" id="A0A1L0A7L1"/>
<dbReference type="PANTHER" id="PTHR30469:SF12">
    <property type="entry name" value="MULTIDRUG RESISTANCE PROTEIN MDTA"/>
    <property type="match status" value="1"/>
</dbReference>
<comment type="similarity">
    <text evidence="1">Belongs to the membrane fusion protein (MFP) (TC 8.A.1) family.</text>
</comment>
<dbReference type="RefSeq" id="WP_075497789.1">
    <property type="nucleotide sequence ID" value="NZ_CAWRBC010000061.1"/>
</dbReference>
<dbReference type="EMBL" id="FPLD01000097">
    <property type="protein sequence ID" value="SGZ09890.1"/>
    <property type="molecule type" value="Genomic_DNA"/>
</dbReference>
<dbReference type="GO" id="GO:0015562">
    <property type="term" value="F:efflux transmembrane transporter activity"/>
    <property type="evidence" value="ECO:0007669"/>
    <property type="project" value="TreeGrafter"/>
</dbReference>
<name>A0A1L0A7L1_9GAMM</name>
<dbReference type="GO" id="GO:1990281">
    <property type="term" value="C:efflux pump complex"/>
    <property type="evidence" value="ECO:0007669"/>
    <property type="project" value="TreeGrafter"/>
</dbReference>
<accession>A0A1L0A7L1</accession>
<dbReference type="Proteomes" id="UP000183794">
    <property type="component" value="Unassembled WGS sequence"/>
</dbReference>
<proteinExistence type="inferred from homology"/>
<sequence length="805" mass="90455">MSSSQKKDYIAMWFQARKAFGIGDRMNVGLLKKTTDEINWFEFSHCEMDGLGGLTTILREHDYPCESLPKTADKIAPSHWQQIKMIFAGGKSKTPKMIRWKTTYPDYAATNLADTENRTQYSNDAPIVNAYFTESETIEIKKLARKYRVALNIYLFWALNRAVAEQLLASQQDYYWLYPVNLRGALPNTPETGNCSSGINVLLNNTIAARDIQRQVKQQIKAKSHWQLWWQAHIGKIIGENGVRRIYQYVSERQFYAGSFSFLGSWPLKDDNNPPINQDELWVCCGIGTKNYPVSTGILLWREQLSLGLKLHPYVANNIQTTQATMQCWKQYLLQGDLLTPKETAATMIAEAGKIDANNSTDEKSDKASIARLKNAKKTGKLKQALLPKMQQTQIWLAPYWQQGKALFSRHKKVSIPLSIIVLTFICMALLSAIRPQSQISPEINRFPSVRYMNVAFDDAVIPIFSRGIVTAKTQINLNSEVTARVKSVADNFTAGGYFNAGDVLLSMDDEAYKLEVIKKQQAVDGALLHLAESKAKAHVARRGVSSKATSFARHIPQINDAKSRVKAAEADLRLANLKLDHTVIKAPFSGRVKAVSVGRGQLVNSGEVIGEIFSLDKMHVRLPVADKYLTLMDLPQQINAFVYDSNTLVSVVSPRVTLSVSVNNKRYQWQGTITGTEGGLAENRLQYVVAEVLNDPEQPLYLQPGRFVKAEISGREFENIVIIPRLALRNDNKVWLLDEQQRLQIVKVGVLHQGKHQVYINVGLDKGDKLILTPLDVAVNGMKLNVIRLDTGLQNVIVQHEVRS</sequence>
<protein>
    <submittedName>
        <fullName evidence="2">Possible putitive HlyD family secretion protein</fullName>
    </submittedName>
</protein>
<dbReference type="NCBIfam" id="TIGR01730">
    <property type="entry name" value="RND_mfp"/>
    <property type="match status" value="1"/>
</dbReference>
<evidence type="ECO:0000313" key="2">
    <source>
        <dbReference type="EMBL" id="SGZ09890.1"/>
    </source>
</evidence>
<evidence type="ECO:0000313" key="3">
    <source>
        <dbReference type="Proteomes" id="UP000183794"/>
    </source>
</evidence>